<keyword evidence="5" id="KW-1185">Reference proteome</keyword>
<feature type="region of interest" description="Disordered" evidence="3">
    <location>
        <begin position="184"/>
        <end position="229"/>
    </location>
</feature>
<evidence type="ECO:0000313" key="5">
    <source>
        <dbReference type="Proteomes" id="UP001195483"/>
    </source>
</evidence>
<feature type="compositionally biased region" description="Basic and acidic residues" evidence="3">
    <location>
        <begin position="186"/>
        <end position="229"/>
    </location>
</feature>
<organism evidence="4 5">
    <name type="scientific">Potamilus streckersoni</name>
    <dbReference type="NCBI Taxonomy" id="2493646"/>
    <lineage>
        <taxon>Eukaryota</taxon>
        <taxon>Metazoa</taxon>
        <taxon>Spiralia</taxon>
        <taxon>Lophotrochozoa</taxon>
        <taxon>Mollusca</taxon>
        <taxon>Bivalvia</taxon>
        <taxon>Autobranchia</taxon>
        <taxon>Heteroconchia</taxon>
        <taxon>Palaeoheterodonta</taxon>
        <taxon>Unionida</taxon>
        <taxon>Unionoidea</taxon>
        <taxon>Unionidae</taxon>
        <taxon>Ambleminae</taxon>
        <taxon>Lampsilini</taxon>
        <taxon>Potamilus</taxon>
    </lineage>
</organism>
<keyword evidence="2" id="KW-0175">Coiled coil</keyword>
<evidence type="ECO:0000256" key="3">
    <source>
        <dbReference type="SAM" id="MobiDB-lite"/>
    </source>
</evidence>
<comment type="caution">
    <text evidence="4">The sequence shown here is derived from an EMBL/GenBank/DDBJ whole genome shotgun (WGS) entry which is preliminary data.</text>
</comment>
<gene>
    <name evidence="4" type="ORF">CHS0354_034281</name>
</gene>
<dbReference type="PANTHER" id="PTHR15073:SF1">
    <property type="entry name" value="RETICULOCYTE-BINDING PROTEIN HOMOLOG 2A"/>
    <property type="match status" value="1"/>
</dbReference>
<dbReference type="AlphaFoldDB" id="A0AAE0VNV8"/>
<protein>
    <submittedName>
        <fullName evidence="4">Uncharacterized protein</fullName>
    </submittedName>
</protein>
<evidence type="ECO:0000256" key="1">
    <source>
        <dbReference type="ARBA" id="ARBA00007525"/>
    </source>
</evidence>
<dbReference type="GO" id="GO:0000226">
    <property type="term" value="P:microtubule cytoskeleton organization"/>
    <property type="evidence" value="ECO:0007669"/>
    <property type="project" value="TreeGrafter"/>
</dbReference>
<proteinExistence type="inferred from homology"/>
<dbReference type="InterPro" id="IPR051483">
    <property type="entry name" value="MAP7_domain-containing"/>
</dbReference>
<feature type="compositionally biased region" description="Acidic residues" evidence="3">
    <location>
        <begin position="30"/>
        <end position="41"/>
    </location>
</feature>
<dbReference type="GO" id="GO:0015630">
    <property type="term" value="C:microtubule cytoskeleton"/>
    <property type="evidence" value="ECO:0007669"/>
    <property type="project" value="TreeGrafter"/>
</dbReference>
<accession>A0AAE0VNV8</accession>
<dbReference type="PANTHER" id="PTHR15073">
    <property type="entry name" value="MICROTUBULE-ASSOCIATED PROTEIN"/>
    <property type="match status" value="1"/>
</dbReference>
<feature type="compositionally biased region" description="Polar residues" evidence="3">
    <location>
        <begin position="42"/>
        <end position="51"/>
    </location>
</feature>
<feature type="compositionally biased region" description="Polar residues" evidence="3">
    <location>
        <begin position="149"/>
        <end position="166"/>
    </location>
</feature>
<feature type="region of interest" description="Disordered" evidence="3">
    <location>
        <begin position="77"/>
        <end position="169"/>
    </location>
</feature>
<sequence length="400" mass="45294">MTNLAQAHDVMCRNMADGTGVEGSCQLESTDAEEQPDENGTDVDSQWSATSYKLMDIAEPPRTEKRKALAFEIDLSQDLSFQGDGGDSSHMDDMNETESTSGSIGPGGDAGSSLSSDRKKREDSLPMEMKSSMISSTDSAKFTIDSVVSKGSNPESASGSTKTVINNKDKGDADRLLYMIWSGRIDPSKKDKDKEREEKIRQAREKLAEERQRKIDEMKEQQRLAQEKRERQLELRRKKIEELKSREEERRQAVGDRRKKFEETDRAKKEAILQKAKERLTRYEQWKTMGRRKGGRSLQYAFGSATPREVCQPLERSRRSSSHSTLMRCSPEGSDSDSFYHRRAVSACSVVRRHCCIDINRLTGTGMLTSLLQHVKDPYYPTVCTGMTSHCSLEYILNVR</sequence>
<dbReference type="Proteomes" id="UP001195483">
    <property type="component" value="Unassembled WGS sequence"/>
</dbReference>
<dbReference type="EMBL" id="JAEAOA010002006">
    <property type="protein sequence ID" value="KAK3585148.1"/>
    <property type="molecule type" value="Genomic_DNA"/>
</dbReference>
<reference evidence="4" key="3">
    <citation type="submission" date="2023-05" db="EMBL/GenBank/DDBJ databases">
        <authorList>
            <person name="Smith C.H."/>
        </authorList>
    </citation>
    <scope>NUCLEOTIDE SEQUENCE</scope>
    <source>
        <strain evidence="4">CHS0354</strain>
        <tissue evidence="4">Mantle</tissue>
    </source>
</reference>
<reference evidence="4" key="2">
    <citation type="journal article" date="2021" name="Genome Biol. Evol.">
        <title>Developing a high-quality reference genome for a parasitic bivalve with doubly uniparental inheritance (Bivalvia: Unionida).</title>
        <authorList>
            <person name="Smith C.H."/>
        </authorList>
    </citation>
    <scope>NUCLEOTIDE SEQUENCE</scope>
    <source>
        <strain evidence="4">CHS0354</strain>
        <tissue evidence="4">Mantle</tissue>
    </source>
</reference>
<feature type="region of interest" description="Disordered" evidence="3">
    <location>
        <begin position="16"/>
        <end position="61"/>
    </location>
</feature>
<evidence type="ECO:0000256" key="2">
    <source>
        <dbReference type="ARBA" id="ARBA00023054"/>
    </source>
</evidence>
<comment type="similarity">
    <text evidence="1">Belongs to the MAP7 family.</text>
</comment>
<name>A0AAE0VNV8_9BIVA</name>
<evidence type="ECO:0000313" key="4">
    <source>
        <dbReference type="EMBL" id="KAK3585148.1"/>
    </source>
</evidence>
<reference evidence="4" key="1">
    <citation type="journal article" date="2021" name="Genome Biol. Evol.">
        <title>A High-Quality Reference Genome for a Parasitic Bivalve with Doubly Uniparental Inheritance (Bivalvia: Unionida).</title>
        <authorList>
            <person name="Smith C.H."/>
        </authorList>
    </citation>
    <scope>NUCLEOTIDE SEQUENCE</scope>
    <source>
        <strain evidence="4">CHS0354</strain>
    </source>
</reference>